<dbReference type="InterPro" id="IPR006085">
    <property type="entry name" value="XPG_DNA_repair_N"/>
</dbReference>
<name>A0A9D4YN38_PEA</name>
<dbReference type="PANTHER" id="PTHR11081">
    <property type="entry name" value="FLAP ENDONUCLEASE FAMILY MEMBER"/>
    <property type="match status" value="1"/>
</dbReference>
<dbReference type="SMART" id="SM00484">
    <property type="entry name" value="XPGI"/>
    <property type="match status" value="1"/>
</dbReference>
<keyword evidence="7 15" id="KW-0228">DNA excision</keyword>
<keyword evidence="11 15" id="KW-0234">DNA repair</keyword>
<dbReference type="PROSITE" id="PS00842">
    <property type="entry name" value="XPG_2"/>
    <property type="match status" value="1"/>
</dbReference>
<dbReference type="GO" id="GO:0035312">
    <property type="term" value="F:5'-3' DNA exonuclease activity"/>
    <property type="evidence" value="ECO:0007669"/>
    <property type="project" value="UniProtKB-UniRule"/>
</dbReference>
<dbReference type="Gene3D" id="1.10.150.20">
    <property type="entry name" value="5' to 3' exonuclease, C-terminal subdomain"/>
    <property type="match status" value="1"/>
</dbReference>
<keyword evidence="5 15" id="KW-0479">Metal-binding</keyword>
<dbReference type="OrthoDB" id="26491at2759"/>
<feature type="compositionally biased region" description="Basic and acidic residues" evidence="16">
    <location>
        <begin position="558"/>
        <end position="571"/>
    </location>
</feature>
<evidence type="ECO:0000256" key="16">
    <source>
        <dbReference type="SAM" id="MobiDB-lite"/>
    </source>
</evidence>
<dbReference type="PROSITE" id="PS50005">
    <property type="entry name" value="TPR"/>
    <property type="match status" value="1"/>
</dbReference>
<evidence type="ECO:0000313" key="19">
    <source>
        <dbReference type="EMBL" id="KAI5441513.1"/>
    </source>
</evidence>
<keyword evidence="4 15" id="KW-0540">Nuclease</keyword>
<dbReference type="Proteomes" id="UP001058974">
    <property type="component" value="Chromosome 1"/>
</dbReference>
<dbReference type="InterPro" id="IPR036279">
    <property type="entry name" value="5-3_exonuclease_C_sf"/>
</dbReference>
<dbReference type="EMBL" id="JAMSHJ010000001">
    <property type="protein sequence ID" value="KAI5441513.1"/>
    <property type="molecule type" value="Genomic_DNA"/>
</dbReference>
<dbReference type="Gene3D" id="3.40.50.1010">
    <property type="entry name" value="5'-nuclease"/>
    <property type="match status" value="1"/>
</dbReference>
<evidence type="ECO:0000256" key="13">
    <source>
        <dbReference type="ARBA" id="ARBA00060210"/>
    </source>
</evidence>
<evidence type="ECO:0000256" key="7">
    <source>
        <dbReference type="ARBA" id="ARBA00022769"/>
    </source>
</evidence>
<keyword evidence="20" id="KW-1185">Reference proteome</keyword>
<comment type="subcellular location">
    <subcellularLocation>
        <location evidence="1 15">Nucleus</location>
    </subcellularLocation>
</comment>
<dbReference type="GO" id="GO:0017108">
    <property type="term" value="F:5'-flap endonuclease activity"/>
    <property type="evidence" value="ECO:0007669"/>
    <property type="project" value="TreeGrafter"/>
</dbReference>
<gene>
    <name evidence="19" type="ORF">KIW84_010840</name>
</gene>
<comment type="similarity">
    <text evidence="2 15">Belongs to the XPG/RAD2 endonuclease family. EXO1 subfamily.</text>
</comment>
<dbReference type="SUPFAM" id="SSF47807">
    <property type="entry name" value="5' to 3' exonuclease, C-terminal subdomain"/>
    <property type="match status" value="1"/>
</dbReference>
<dbReference type="SMART" id="SM00485">
    <property type="entry name" value="XPGN"/>
    <property type="match status" value="1"/>
</dbReference>
<feature type="region of interest" description="Disordered" evidence="16">
    <location>
        <begin position="556"/>
        <end position="585"/>
    </location>
</feature>
<evidence type="ECO:0000259" key="18">
    <source>
        <dbReference type="SMART" id="SM00485"/>
    </source>
</evidence>
<evidence type="ECO:0000256" key="11">
    <source>
        <dbReference type="ARBA" id="ARBA00023204"/>
    </source>
</evidence>
<protein>
    <recommendedName>
        <fullName evidence="3 15">Exonuclease 1</fullName>
        <ecNumber evidence="15">3.1.-.-</ecNumber>
    </recommendedName>
</protein>
<dbReference type="SUPFAM" id="SSF88723">
    <property type="entry name" value="PIN domain-like"/>
    <property type="match status" value="1"/>
</dbReference>
<evidence type="ECO:0000256" key="12">
    <source>
        <dbReference type="ARBA" id="ARBA00023242"/>
    </source>
</evidence>
<feature type="domain" description="XPG N-terminal" evidence="18">
    <location>
        <begin position="1"/>
        <end position="102"/>
    </location>
</feature>
<keyword evidence="12 15" id="KW-0539">Nucleus</keyword>
<dbReference type="Gramene" id="Psat01G0084000-T1">
    <property type="protein sequence ID" value="KAI5441513.1"/>
    <property type="gene ID" value="KIW84_010840"/>
</dbReference>
<feature type="domain" description="XPG-I" evidence="17">
    <location>
        <begin position="141"/>
        <end position="213"/>
    </location>
</feature>
<feature type="repeat" description="TPR" evidence="14">
    <location>
        <begin position="99"/>
        <end position="132"/>
    </location>
</feature>
<evidence type="ECO:0000256" key="1">
    <source>
        <dbReference type="ARBA" id="ARBA00004123"/>
    </source>
</evidence>
<sequence>MGIKDLLRFMKPYVEPIHIKNYAGKRVGIDAYSWLHKGAYSCSMELCLDSDSERKLRYIEYFMHRVNLLRYYKVTPVVVFDGGNVPCKSETEKERNKKRNAYHDLAMAKLKEGNVNAASELFQRAVNITPLMAHKLIQTLKSENIEFVVAPYEADAQLAYLSNLETEKGGIAAVITEDSDLIAYGCPDVIFKMDREGNGERIKLEEVFSAESCKPSFRSFDTKLFTGMCVLAGCDFLPSVPGIGVARAHALVSKYQNIDRVLSVLKFEKGDQMPEDYAKSFKDALAVFQHARIYDIDTKELKHLKPLPENFRESLDENLDFLGPELPSTIVKAIAEGNLNPSTKKAFDNSEISRLPLHSIDLQITGQLRKREVSTPIKQENCFSVFGSQNIKENYTVTKLSDKNKYSNEALALQKLIMPLGTNGTTKKTITCDKTPLKVPNNNPFRIRKHKEEELNFFQKDETVEEISIVSSVEYIGLDGYVSPSNSQEKGSQNEETSVVSGVEYIDLDNYMSPQEKGSTNFSRKRKFENICLDEVEAKDEQVSGVTEVECLNVESQESVKSKIRKSDDLKGSGGNEKKSKKKGSNIRTILSFFSRV</sequence>
<dbReference type="Pfam" id="PF00867">
    <property type="entry name" value="XPG_I"/>
    <property type="match status" value="1"/>
</dbReference>
<keyword evidence="10 15" id="KW-0267">Excision nuclease</keyword>
<dbReference type="FunFam" id="1.10.150.20:FF:000011">
    <property type="entry name" value="exonuclease 1"/>
    <property type="match status" value="1"/>
</dbReference>
<dbReference type="AlphaFoldDB" id="A0A9D4YN38"/>
<proteinExistence type="inferred from homology"/>
<dbReference type="FunFam" id="3.40.50.1010:FF:000002">
    <property type="entry name" value="Exonuclease 1, putative"/>
    <property type="match status" value="1"/>
</dbReference>
<dbReference type="InterPro" id="IPR019974">
    <property type="entry name" value="XPG_CS"/>
</dbReference>
<dbReference type="GO" id="GO:0003677">
    <property type="term" value="F:DNA binding"/>
    <property type="evidence" value="ECO:0007669"/>
    <property type="project" value="UniProtKB-UniRule"/>
</dbReference>
<evidence type="ECO:0000259" key="17">
    <source>
        <dbReference type="SMART" id="SM00484"/>
    </source>
</evidence>
<comment type="function">
    <text evidence="15">5'-&gt;3' double-stranded DNA exonuclease which may also possess a cryptic 3'-&gt;5' double-stranded DNA exonuclease activity. Functions in DNA mismatch repair.</text>
</comment>
<keyword evidence="14" id="KW-0802">TPR repeat</keyword>
<dbReference type="Pfam" id="PF00752">
    <property type="entry name" value="XPG_N"/>
    <property type="match status" value="1"/>
</dbReference>
<evidence type="ECO:0000256" key="10">
    <source>
        <dbReference type="ARBA" id="ARBA00022881"/>
    </source>
</evidence>
<evidence type="ECO:0000256" key="15">
    <source>
        <dbReference type="RuleBase" id="RU910737"/>
    </source>
</evidence>
<dbReference type="InterPro" id="IPR006084">
    <property type="entry name" value="XPG/Rad2"/>
</dbReference>
<keyword evidence="6 15" id="KW-0227">DNA damage</keyword>
<dbReference type="InterPro" id="IPR019734">
    <property type="entry name" value="TPR_rpt"/>
</dbReference>
<comment type="function">
    <text evidence="13">Putative 5'-&gt;3' double-stranded DNA exonuclease which may also contain a cryptic 3'-&gt;5' double-stranded DNA exonuclease activity. May be involved in DNA mismatch repair (MMR).</text>
</comment>
<keyword evidence="15" id="KW-0238">DNA-binding</keyword>
<organism evidence="19 20">
    <name type="scientific">Pisum sativum</name>
    <name type="common">Garden pea</name>
    <name type="synonym">Lathyrus oleraceus</name>
    <dbReference type="NCBI Taxonomy" id="3888"/>
    <lineage>
        <taxon>Eukaryota</taxon>
        <taxon>Viridiplantae</taxon>
        <taxon>Streptophyta</taxon>
        <taxon>Embryophyta</taxon>
        <taxon>Tracheophyta</taxon>
        <taxon>Spermatophyta</taxon>
        <taxon>Magnoliopsida</taxon>
        <taxon>eudicotyledons</taxon>
        <taxon>Gunneridae</taxon>
        <taxon>Pentapetalae</taxon>
        <taxon>rosids</taxon>
        <taxon>fabids</taxon>
        <taxon>Fabales</taxon>
        <taxon>Fabaceae</taxon>
        <taxon>Papilionoideae</taxon>
        <taxon>50 kb inversion clade</taxon>
        <taxon>NPAAA clade</taxon>
        <taxon>Hologalegina</taxon>
        <taxon>IRL clade</taxon>
        <taxon>Fabeae</taxon>
        <taxon>Lathyrus</taxon>
    </lineage>
</organism>
<evidence type="ECO:0000256" key="4">
    <source>
        <dbReference type="ARBA" id="ARBA00022722"/>
    </source>
</evidence>
<dbReference type="PRINTS" id="PR00853">
    <property type="entry name" value="XPGRADSUPER"/>
</dbReference>
<dbReference type="GO" id="GO:0046872">
    <property type="term" value="F:metal ion binding"/>
    <property type="evidence" value="ECO:0007669"/>
    <property type="project" value="UniProtKB-UniRule"/>
</dbReference>
<evidence type="ECO:0000256" key="6">
    <source>
        <dbReference type="ARBA" id="ARBA00022763"/>
    </source>
</evidence>
<dbReference type="EC" id="3.1.-.-" evidence="15"/>
<evidence type="ECO:0000256" key="9">
    <source>
        <dbReference type="ARBA" id="ARBA00022842"/>
    </source>
</evidence>
<evidence type="ECO:0000256" key="2">
    <source>
        <dbReference type="ARBA" id="ARBA00010563"/>
    </source>
</evidence>
<evidence type="ECO:0000256" key="3">
    <source>
        <dbReference type="ARBA" id="ARBA00020324"/>
    </source>
</evidence>
<dbReference type="CDD" id="cd09901">
    <property type="entry name" value="H3TH_FEN1-like"/>
    <property type="match status" value="1"/>
</dbReference>
<keyword evidence="15" id="KW-0269">Exonuclease</keyword>
<dbReference type="CDD" id="cd09857">
    <property type="entry name" value="PIN_EXO1"/>
    <property type="match status" value="1"/>
</dbReference>
<comment type="caution">
    <text evidence="19">The sequence shown here is derived from an EMBL/GenBank/DDBJ whole genome shotgun (WGS) entry which is preliminary data.</text>
</comment>
<dbReference type="PANTHER" id="PTHR11081:SF8">
    <property type="entry name" value="EXONUCLEASE 1"/>
    <property type="match status" value="1"/>
</dbReference>
<evidence type="ECO:0000256" key="8">
    <source>
        <dbReference type="ARBA" id="ARBA00022801"/>
    </source>
</evidence>
<dbReference type="InterPro" id="IPR044752">
    <property type="entry name" value="PIN-like_EXO1"/>
</dbReference>
<accession>A0A9D4YN38</accession>
<dbReference type="InterPro" id="IPR029060">
    <property type="entry name" value="PIN-like_dom_sf"/>
</dbReference>
<dbReference type="GO" id="GO:0005634">
    <property type="term" value="C:nucleus"/>
    <property type="evidence" value="ECO:0007669"/>
    <property type="project" value="UniProtKB-SubCell"/>
</dbReference>
<evidence type="ECO:0000256" key="14">
    <source>
        <dbReference type="PROSITE-ProRule" id="PRU00339"/>
    </source>
</evidence>
<keyword evidence="9 15" id="KW-0460">Magnesium</keyword>
<reference evidence="19 20" key="1">
    <citation type="journal article" date="2022" name="Nat. Genet.">
        <title>Improved pea reference genome and pan-genome highlight genomic features and evolutionary characteristics.</title>
        <authorList>
            <person name="Yang T."/>
            <person name="Liu R."/>
            <person name="Luo Y."/>
            <person name="Hu S."/>
            <person name="Wang D."/>
            <person name="Wang C."/>
            <person name="Pandey M.K."/>
            <person name="Ge S."/>
            <person name="Xu Q."/>
            <person name="Li N."/>
            <person name="Li G."/>
            <person name="Huang Y."/>
            <person name="Saxena R.K."/>
            <person name="Ji Y."/>
            <person name="Li M."/>
            <person name="Yan X."/>
            <person name="He Y."/>
            <person name="Liu Y."/>
            <person name="Wang X."/>
            <person name="Xiang C."/>
            <person name="Varshney R.K."/>
            <person name="Ding H."/>
            <person name="Gao S."/>
            <person name="Zong X."/>
        </authorList>
    </citation>
    <scope>NUCLEOTIDE SEQUENCE [LARGE SCALE GENOMIC DNA]</scope>
    <source>
        <strain evidence="19 20">cv. Zhongwan 6</strain>
    </source>
</reference>
<keyword evidence="8 15" id="KW-0378">Hydrolase</keyword>
<evidence type="ECO:0000256" key="5">
    <source>
        <dbReference type="ARBA" id="ARBA00022723"/>
    </source>
</evidence>
<comment type="cofactor">
    <cofactor evidence="15">
        <name>Mg(2+)</name>
        <dbReference type="ChEBI" id="CHEBI:18420"/>
    </cofactor>
    <text evidence="15">Binds 2 magnesium ions per subunit. They probably participate in the reaction catalyzed by the enzyme. May bind an additional third magnesium ion after substrate binding.</text>
</comment>
<evidence type="ECO:0000313" key="20">
    <source>
        <dbReference type="Proteomes" id="UP001058974"/>
    </source>
</evidence>
<dbReference type="InterPro" id="IPR006086">
    <property type="entry name" value="XPG-I_dom"/>
</dbReference>
<dbReference type="GO" id="GO:0006281">
    <property type="term" value="P:DNA repair"/>
    <property type="evidence" value="ECO:0007669"/>
    <property type="project" value="UniProtKB-UniRule"/>
</dbReference>